<dbReference type="EMBL" id="MU004188">
    <property type="protein sequence ID" value="KAF2496074.1"/>
    <property type="molecule type" value="Genomic_DNA"/>
</dbReference>
<evidence type="ECO:0000256" key="2">
    <source>
        <dbReference type="SAM" id="Phobius"/>
    </source>
</evidence>
<gene>
    <name evidence="3" type="ORF">BU16DRAFT_460633</name>
</gene>
<protein>
    <submittedName>
        <fullName evidence="3">Uncharacterized protein</fullName>
    </submittedName>
</protein>
<accession>A0A6A6QVB9</accession>
<reference evidence="3" key="1">
    <citation type="journal article" date="2020" name="Stud. Mycol.">
        <title>101 Dothideomycetes genomes: a test case for predicting lifestyles and emergence of pathogens.</title>
        <authorList>
            <person name="Haridas S."/>
            <person name="Albert R."/>
            <person name="Binder M."/>
            <person name="Bloem J."/>
            <person name="Labutti K."/>
            <person name="Salamov A."/>
            <person name="Andreopoulos B."/>
            <person name="Baker S."/>
            <person name="Barry K."/>
            <person name="Bills G."/>
            <person name="Bluhm B."/>
            <person name="Cannon C."/>
            <person name="Castanera R."/>
            <person name="Culley D."/>
            <person name="Daum C."/>
            <person name="Ezra D."/>
            <person name="Gonzalez J."/>
            <person name="Henrissat B."/>
            <person name="Kuo A."/>
            <person name="Liang C."/>
            <person name="Lipzen A."/>
            <person name="Lutzoni F."/>
            <person name="Magnuson J."/>
            <person name="Mondo S."/>
            <person name="Nolan M."/>
            <person name="Ohm R."/>
            <person name="Pangilinan J."/>
            <person name="Park H.-J."/>
            <person name="Ramirez L."/>
            <person name="Alfaro M."/>
            <person name="Sun H."/>
            <person name="Tritt A."/>
            <person name="Yoshinaga Y."/>
            <person name="Zwiers L.-H."/>
            <person name="Turgeon B."/>
            <person name="Goodwin S."/>
            <person name="Spatafora J."/>
            <person name="Crous P."/>
            <person name="Grigoriev I."/>
        </authorList>
    </citation>
    <scope>NUCLEOTIDE SEQUENCE</scope>
    <source>
        <strain evidence="3">CBS 269.34</strain>
    </source>
</reference>
<evidence type="ECO:0000313" key="3">
    <source>
        <dbReference type="EMBL" id="KAF2496074.1"/>
    </source>
</evidence>
<feature type="compositionally biased region" description="Low complexity" evidence="1">
    <location>
        <begin position="105"/>
        <end position="115"/>
    </location>
</feature>
<keyword evidence="2" id="KW-0472">Membrane</keyword>
<feature type="transmembrane region" description="Helical" evidence="2">
    <location>
        <begin position="6"/>
        <end position="28"/>
    </location>
</feature>
<keyword evidence="2" id="KW-0812">Transmembrane</keyword>
<name>A0A6A6QVB9_9PEZI</name>
<organism evidence="3 4">
    <name type="scientific">Lophium mytilinum</name>
    <dbReference type="NCBI Taxonomy" id="390894"/>
    <lineage>
        <taxon>Eukaryota</taxon>
        <taxon>Fungi</taxon>
        <taxon>Dikarya</taxon>
        <taxon>Ascomycota</taxon>
        <taxon>Pezizomycotina</taxon>
        <taxon>Dothideomycetes</taxon>
        <taxon>Pleosporomycetidae</taxon>
        <taxon>Mytilinidiales</taxon>
        <taxon>Mytilinidiaceae</taxon>
        <taxon>Lophium</taxon>
    </lineage>
</organism>
<evidence type="ECO:0000313" key="4">
    <source>
        <dbReference type="Proteomes" id="UP000799750"/>
    </source>
</evidence>
<dbReference type="Proteomes" id="UP000799750">
    <property type="component" value="Unassembled WGS sequence"/>
</dbReference>
<dbReference type="OrthoDB" id="4120617at2759"/>
<proteinExistence type="predicted"/>
<dbReference type="AlphaFoldDB" id="A0A6A6QVB9"/>
<feature type="region of interest" description="Disordered" evidence="1">
    <location>
        <begin position="94"/>
        <end position="208"/>
    </location>
</feature>
<keyword evidence="4" id="KW-1185">Reference proteome</keyword>
<evidence type="ECO:0000256" key="1">
    <source>
        <dbReference type="SAM" id="MobiDB-lite"/>
    </source>
</evidence>
<keyword evidence="2" id="KW-1133">Transmembrane helix</keyword>
<sequence>MEENNIYIIIGSVLGVLVLALAAVLLMYCRKRSKRRVRIFSLRAVTPLDDAEFESWRRPSKYTQRPEKYGILPSKPAVVRSKSTPNIFEKELAYNMPSTPPRTPPHSITPTSPIRMPDHARRKSSVTSLQDRPPTPFTPTLSEADEEPSSYLPHPKSARQQQGHVHYPSVSEASTFDFGFHTSPRESGRFSGQSERQLYTRARQHSET</sequence>